<dbReference type="CDD" id="cd00118">
    <property type="entry name" value="LysM"/>
    <property type="match status" value="1"/>
</dbReference>
<accession>A0A4U0UA31</accession>
<feature type="region of interest" description="Disordered" evidence="1">
    <location>
        <begin position="192"/>
        <end position="226"/>
    </location>
</feature>
<organism evidence="2 3">
    <name type="scientific">Salinomyces thailandicus</name>
    <dbReference type="NCBI Taxonomy" id="706561"/>
    <lineage>
        <taxon>Eukaryota</taxon>
        <taxon>Fungi</taxon>
        <taxon>Dikarya</taxon>
        <taxon>Ascomycota</taxon>
        <taxon>Pezizomycotina</taxon>
        <taxon>Dothideomycetes</taxon>
        <taxon>Dothideomycetidae</taxon>
        <taxon>Mycosphaerellales</taxon>
        <taxon>Teratosphaeriaceae</taxon>
        <taxon>Salinomyces</taxon>
    </lineage>
</organism>
<evidence type="ECO:0000256" key="1">
    <source>
        <dbReference type="SAM" id="MobiDB-lite"/>
    </source>
</evidence>
<feature type="region of interest" description="Disordered" evidence="1">
    <location>
        <begin position="1"/>
        <end position="105"/>
    </location>
</feature>
<name>A0A4U0UA31_9PEZI</name>
<feature type="compositionally biased region" description="Low complexity" evidence="1">
    <location>
        <begin position="502"/>
        <end position="520"/>
    </location>
</feature>
<dbReference type="InterPro" id="IPR036779">
    <property type="entry name" value="LysM_dom_sf"/>
</dbReference>
<feature type="compositionally biased region" description="Polar residues" evidence="1">
    <location>
        <begin position="1"/>
        <end position="19"/>
    </location>
</feature>
<keyword evidence="3" id="KW-1185">Reference proteome</keyword>
<dbReference type="SUPFAM" id="SSF54106">
    <property type="entry name" value="LysM domain"/>
    <property type="match status" value="1"/>
</dbReference>
<dbReference type="InterPro" id="IPR045030">
    <property type="entry name" value="LYSM1-4"/>
</dbReference>
<feature type="compositionally biased region" description="Polar residues" evidence="1">
    <location>
        <begin position="154"/>
        <end position="167"/>
    </location>
</feature>
<dbReference type="AlphaFoldDB" id="A0A4U0UA31"/>
<gene>
    <name evidence="2" type="ORF">B0A50_02151</name>
</gene>
<comment type="caution">
    <text evidence="2">The sequence shown here is derived from an EMBL/GenBank/DDBJ whole genome shotgun (WGS) entry which is preliminary data.</text>
</comment>
<dbReference type="Proteomes" id="UP000308549">
    <property type="component" value="Unassembled WGS sequence"/>
</dbReference>
<feature type="compositionally biased region" description="Acidic residues" evidence="1">
    <location>
        <begin position="580"/>
        <end position="592"/>
    </location>
</feature>
<sequence length="636" mass="68062">MNASNVRTSSTPTASSSLRPRTKRLISGLDEGDETNYDLATASTTRIASPLPSPFESRSASPIPPERLTRPSSHGRVPGGRGGAQSAGRTGTESWQRKGNESPLAGLWGNGWSTLQNIASDLLSGDAGFDTKDKPATARKPLSGFLSPRPLGEQPSSWGPNTSTSRLAATGIGAGTREEQLAALRAQKRKVMLTGQDSSHADTLGRFKRRTSDEHAASAPPGEHEDRDALVYVHQVNKNDTLAGITIKYNCSANVLRKANRMWPNDTIQSRPTLILPVDSCGAKGRPVPGPEARDLLSSDSDALAAGEAEEVGLPEAQSTNGDAYTRHRTNSGSTTASRRPSSAAASSLESDRLWHHDSWVLLPGSDKPTEIARLSRRSLGYFPRTRRKSQSYSEFNTPSQSLDLTRESTNSSDFQRASSPHRQDDPLPRRPRRGRRPSTASTGYFPTYLAGPGGVGTMNRNVRFPGPAQDGLNKVFAKHLPDVAPPSTQRSLLAPEMPLYSDDPTPTASGTSTPTLGTGMNLENVGGAIESWMRKVATNAKTAMEGSERQKAARTSLGVPGRGARDVGDLIEMTDEFEIGGDEDWEEDERVEEDRRGRKGSVVHVGPSGSGTSFFDGMAGVRGRSSRGGKSGKAD</sequence>
<dbReference type="EMBL" id="NAJL01000008">
    <property type="protein sequence ID" value="TKA31306.1"/>
    <property type="molecule type" value="Genomic_DNA"/>
</dbReference>
<dbReference type="Gene3D" id="3.10.350.10">
    <property type="entry name" value="LysM domain"/>
    <property type="match status" value="1"/>
</dbReference>
<feature type="region of interest" description="Disordered" evidence="1">
    <location>
        <begin position="543"/>
        <end position="566"/>
    </location>
</feature>
<protein>
    <recommendedName>
        <fullName evidence="4">LysM domain-containing protein</fullName>
    </recommendedName>
</protein>
<feature type="compositionally biased region" description="Basic and acidic residues" evidence="1">
    <location>
        <begin position="199"/>
        <end position="226"/>
    </location>
</feature>
<dbReference type="InterPro" id="IPR018392">
    <property type="entry name" value="LysM"/>
</dbReference>
<reference evidence="2 3" key="1">
    <citation type="submission" date="2017-03" db="EMBL/GenBank/DDBJ databases">
        <title>Genomes of endolithic fungi from Antarctica.</title>
        <authorList>
            <person name="Coleine C."/>
            <person name="Masonjones S."/>
            <person name="Stajich J.E."/>
        </authorList>
    </citation>
    <scope>NUCLEOTIDE SEQUENCE [LARGE SCALE GENOMIC DNA]</scope>
    <source>
        <strain evidence="2 3">CCFEE 6315</strain>
    </source>
</reference>
<feature type="region of interest" description="Disordered" evidence="1">
    <location>
        <begin position="386"/>
        <end position="453"/>
    </location>
</feature>
<dbReference type="PANTHER" id="PTHR20932">
    <property type="entry name" value="LYSM AND PUTATIVE PEPTIDOGLYCAN-BINDING DOMAIN-CONTAINING PROTEIN"/>
    <property type="match status" value="1"/>
</dbReference>
<feature type="region of interest" description="Disordered" evidence="1">
    <location>
        <begin position="130"/>
        <end position="167"/>
    </location>
</feature>
<feature type="region of interest" description="Disordered" evidence="1">
    <location>
        <begin position="279"/>
        <end position="350"/>
    </location>
</feature>
<proteinExistence type="predicted"/>
<feature type="region of interest" description="Disordered" evidence="1">
    <location>
        <begin position="499"/>
        <end position="520"/>
    </location>
</feature>
<evidence type="ECO:0008006" key="4">
    <source>
        <dbReference type="Google" id="ProtNLM"/>
    </source>
</evidence>
<evidence type="ECO:0000313" key="2">
    <source>
        <dbReference type="EMBL" id="TKA31306.1"/>
    </source>
</evidence>
<dbReference type="PANTHER" id="PTHR20932:SF8">
    <property type="entry name" value="LD22649P"/>
    <property type="match status" value="1"/>
</dbReference>
<feature type="compositionally biased region" description="Low complexity" evidence="1">
    <location>
        <begin position="601"/>
        <end position="614"/>
    </location>
</feature>
<feature type="region of interest" description="Disordered" evidence="1">
    <location>
        <begin position="580"/>
        <end position="636"/>
    </location>
</feature>
<evidence type="ECO:0000313" key="3">
    <source>
        <dbReference type="Proteomes" id="UP000308549"/>
    </source>
</evidence>
<feature type="compositionally biased region" description="Low complexity" evidence="1">
    <location>
        <begin position="298"/>
        <end position="307"/>
    </location>
</feature>
<dbReference type="OrthoDB" id="2192830at2759"/>
<feature type="compositionally biased region" description="Low complexity" evidence="1">
    <location>
        <begin position="332"/>
        <end position="348"/>
    </location>
</feature>
<feature type="compositionally biased region" description="Polar residues" evidence="1">
    <location>
        <begin position="391"/>
        <end position="419"/>
    </location>
</feature>